<dbReference type="PROSITE" id="PS00109">
    <property type="entry name" value="PROTEIN_KINASE_TYR"/>
    <property type="match status" value="1"/>
</dbReference>
<reference evidence="2" key="1">
    <citation type="journal article" date="2020" name="bioRxiv">
        <title>Comparative genomics of Chlamydomonas.</title>
        <authorList>
            <person name="Craig R.J."/>
            <person name="Hasan A.R."/>
            <person name="Ness R.W."/>
            <person name="Keightley P.D."/>
        </authorList>
    </citation>
    <scope>NUCLEOTIDE SEQUENCE</scope>
    <source>
        <strain evidence="2">CCAP 11/70</strain>
    </source>
</reference>
<gene>
    <name evidence="2" type="ORF">HYH03_014323</name>
</gene>
<feature type="region of interest" description="Disordered" evidence="1">
    <location>
        <begin position="1"/>
        <end position="68"/>
    </location>
</feature>
<dbReference type="Proteomes" id="UP000612055">
    <property type="component" value="Unassembled WGS sequence"/>
</dbReference>
<feature type="compositionally biased region" description="Gly residues" evidence="1">
    <location>
        <begin position="218"/>
        <end position="228"/>
    </location>
</feature>
<proteinExistence type="predicted"/>
<protein>
    <recommendedName>
        <fullName evidence="4">Protein kinase domain-containing protein</fullName>
    </recommendedName>
</protein>
<evidence type="ECO:0000313" key="3">
    <source>
        <dbReference type="Proteomes" id="UP000612055"/>
    </source>
</evidence>
<feature type="region of interest" description="Disordered" evidence="1">
    <location>
        <begin position="197"/>
        <end position="230"/>
    </location>
</feature>
<dbReference type="OrthoDB" id="551749at2759"/>
<feature type="compositionally biased region" description="Low complexity" evidence="1">
    <location>
        <begin position="31"/>
        <end position="62"/>
    </location>
</feature>
<dbReference type="Gene3D" id="1.10.510.10">
    <property type="entry name" value="Transferase(Phosphotransferase) domain 1"/>
    <property type="match status" value="1"/>
</dbReference>
<keyword evidence="3" id="KW-1185">Reference proteome</keyword>
<dbReference type="SUPFAM" id="SSF56112">
    <property type="entry name" value="Protein kinase-like (PK-like)"/>
    <property type="match status" value="1"/>
</dbReference>
<sequence length="271" mass="28103">MANQSNTADLVKDASQARQERRVQGAQRQLAPDPATAAAAPPAPQQQQQPAAPPAAAAAAAAPRERPQRVSLVLHEGQKRQGSEGYVVGGTCDGVECFIKLLGPDRSGVAAFAREVAAYAALEPLQGLQVPELRAWGDIRWGVRFLAVRRVEGGRPLSDLPHPPPPGVAAAALEALAAVQAACPRFVHGDLRPENILVLQPGPEPEPAAGPGPAAGRAGAGAGAGGHAGPAAEAGRLRCVLLDFGRSRLDGDASQQRRERRELRQLLGGAR</sequence>
<name>A0A836BSF3_9CHLO</name>
<dbReference type="GO" id="GO:0004672">
    <property type="term" value="F:protein kinase activity"/>
    <property type="evidence" value="ECO:0007669"/>
    <property type="project" value="InterPro"/>
</dbReference>
<evidence type="ECO:0008006" key="4">
    <source>
        <dbReference type="Google" id="ProtNLM"/>
    </source>
</evidence>
<dbReference type="AlphaFoldDB" id="A0A836BSF3"/>
<evidence type="ECO:0000256" key="1">
    <source>
        <dbReference type="SAM" id="MobiDB-lite"/>
    </source>
</evidence>
<organism evidence="2 3">
    <name type="scientific">Edaphochlamys debaryana</name>
    <dbReference type="NCBI Taxonomy" id="47281"/>
    <lineage>
        <taxon>Eukaryota</taxon>
        <taxon>Viridiplantae</taxon>
        <taxon>Chlorophyta</taxon>
        <taxon>core chlorophytes</taxon>
        <taxon>Chlorophyceae</taxon>
        <taxon>CS clade</taxon>
        <taxon>Chlamydomonadales</taxon>
        <taxon>Chlamydomonadales incertae sedis</taxon>
        <taxon>Edaphochlamys</taxon>
    </lineage>
</organism>
<evidence type="ECO:0000313" key="2">
    <source>
        <dbReference type="EMBL" id="KAG2487077.1"/>
    </source>
</evidence>
<dbReference type="InterPro" id="IPR008266">
    <property type="entry name" value="Tyr_kinase_AS"/>
</dbReference>
<dbReference type="EMBL" id="JAEHOE010000102">
    <property type="protein sequence ID" value="KAG2487077.1"/>
    <property type="molecule type" value="Genomic_DNA"/>
</dbReference>
<dbReference type="InterPro" id="IPR011009">
    <property type="entry name" value="Kinase-like_dom_sf"/>
</dbReference>
<dbReference type="PANTHER" id="PTHR37171:SF1">
    <property type="entry name" value="SERINE_THREONINE-PROTEIN KINASE YRZF-RELATED"/>
    <property type="match status" value="1"/>
</dbReference>
<comment type="caution">
    <text evidence="2">The sequence shown here is derived from an EMBL/GenBank/DDBJ whole genome shotgun (WGS) entry which is preliminary data.</text>
</comment>
<dbReference type="InterPro" id="IPR052396">
    <property type="entry name" value="Meiotic_Drive_Suppr_Kinase"/>
</dbReference>
<dbReference type="PANTHER" id="PTHR37171">
    <property type="entry name" value="SERINE/THREONINE-PROTEIN KINASE YRZF-RELATED"/>
    <property type="match status" value="1"/>
</dbReference>
<feature type="compositionally biased region" description="Basic and acidic residues" evidence="1">
    <location>
        <begin position="248"/>
        <end position="264"/>
    </location>
</feature>
<feature type="region of interest" description="Disordered" evidence="1">
    <location>
        <begin position="248"/>
        <end position="271"/>
    </location>
</feature>
<accession>A0A836BSF3</accession>